<dbReference type="SUPFAM" id="SSF49785">
    <property type="entry name" value="Galactose-binding domain-like"/>
    <property type="match status" value="1"/>
</dbReference>
<dbReference type="Pfam" id="PF00051">
    <property type="entry name" value="Kringle"/>
    <property type="match status" value="1"/>
</dbReference>
<protein>
    <recommendedName>
        <fullName evidence="4">Kringle domain-containing protein</fullName>
    </recommendedName>
</protein>
<comment type="caution">
    <text evidence="5">The sequence shown here is derived from an EMBL/GenBank/DDBJ whole genome shotgun (WGS) entry which is preliminary data.</text>
</comment>
<dbReference type="InterPro" id="IPR038178">
    <property type="entry name" value="Kringle_sf"/>
</dbReference>
<dbReference type="InterPro" id="IPR051941">
    <property type="entry name" value="BG_Antigen-Binding_Lectin"/>
</dbReference>
<dbReference type="InterPro" id="IPR000001">
    <property type="entry name" value="Kringle"/>
</dbReference>
<keyword evidence="6" id="KW-1185">Reference proteome</keyword>
<evidence type="ECO:0000256" key="3">
    <source>
        <dbReference type="PROSITE-ProRule" id="PRU00121"/>
    </source>
</evidence>
<keyword evidence="1 3" id="KW-0420">Kringle</keyword>
<dbReference type="InterPro" id="IPR013806">
    <property type="entry name" value="Kringle-like"/>
</dbReference>
<dbReference type="PROSITE" id="PS00021">
    <property type="entry name" value="KRINGLE_1"/>
    <property type="match status" value="1"/>
</dbReference>
<dbReference type="SUPFAM" id="SSF57440">
    <property type="entry name" value="Kringle-like"/>
    <property type="match status" value="1"/>
</dbReference>
<reference evidence="5" key="1">
    <citation type="journal article" date="2023" name="Mol. Biol. Evol.">
        <title>Third-Generation Sequencing Reveals the Adaptive Role of the Epigenome in Three Deep-Sea Polychaetes.</title>
        <authorList>
            <person name="Perez M."/>
            <person name="Aroh O."/>
            <person name="Sun Y."/>
            <person name="Lan Y."/>
            <person name="Juniper S.K."/>
            <person name="Young C.R."/>
            <person name="Angers B."/>
            <person name="Qian P.Y."/>
        </authorList>
    </citation>
    <scope>NUCLEOTIDE SEQUENCE</scope>
    <source>
        <strain evidence="5">R07B-5</strain>
    </source>
</reference>
<dbReference type="Gene3D" id="2.60.120.260">
    <property type="entry name" value="Galactose-binding domain-like"/>
    <property type="match status" value="1"/>
</dbReference>
<dbReference type="AlphaFoldDB" id="A0AAD9JFL4"/>
<dbReference type="SMART" id="SM00130">
    <property type="entry name" value="KR"/>
    <property type="match status" value="1"/>
</dbReference>
<dbReference type="PROSITE" id="PS50070">
    <property type="entry name" value="KRINGLE_2"/>
    <property type="match status" value="1"/>
</dbReference>
<accession>A0AAD9JFL4</accession>
<gene>
    <name evidence="5" type="ORF">NP493_2536g00006</name>
</gene>
<sequence length="270" mass="30454">MGVVVCVNIIISVFIYYVFCSGNVAYRKTASQVSYAWGDKFPADRAVDGNVDQWRSHEHCALPDRGQGKNAWWQVDLGGIFDILRVEIYSGNNKCKPRYFGWQCQFECQCRVGETCNDVTGKCPSDCPNKLWGVGCLLSSDNYYNDPRGINYMGKLAHATHHESGARTHVPCIPWIEQMNHNTFPDGGRTEAANYCRNPDNYTSTWCYYNSKLNWAYCKLDNIYCVTGRFDVNCKKECHCSGATEDCQKKNGGCQTECAPHFRGSICQGA</sequence>
<keyword evidence="2" id="KW-1015">Disulfide bond</keyword>
<dbReference type="InterPro" id="IPR018056">
    <property type="entry name" value="Kringle_CS"/>
</dbReference>
<evidence type="ECO:0000313" key="5">
    <source>
        <dbReference type="EMBL" id="KAK2152024.1"/>
    </source>
</evidence>
<evidence type="ECO:0000256" key="2">
    <source>
        <dbReference type="ARBA" id="ARBA00023157"/>
    </source>
</evidence>
<evidence type="ECO:0000256" key="1">
    <source>
        <dbReference type="ARBA" id="ARBA00022572"/>
    </source>
</evidence>
<dbReference type="Gene3D" id="2.40.20.10">
    <property type="entry name" value="Plasminogen Kringle 4"/>
    <property type="match status" value="1"/>
</dbReference>
<comment type="caution">
    <text evidence="3">Lacks conserved residue(s) required for the propagation of feature annotation.</text>
</comment>
<evidence type="ECO:0000313" key="6">
    <source>
        <dbReference type="Proteomes" id="UP001209878"/>
    </source>
</evidence>
<dbReference type="PANTHER" id="PTHR45713:SF6">
    <property type="entry name" value="F5_8 TYPE C DOMAIN-CONTAINING PROTEIN"/>
    <property type="match status" value="1"/>
</dbReference>
<evidence type="ECO:0000259" key="4">
    <source>
        <dbReference type="PROSITE" id="PS50070"/>
    </source>
</evidence>
<proteinExistence type="predicted"/>
<dbReference type="PANTHER" id="PTHR45713">
    <property type="entry name" value="FTP DOMAIN-CONTAINING PROTEIN"/>
    <property type="match status" value="1"/>
</dbReference>
<organism evidence="5 6">
    <name type="scientific">Ridgeia piscesae</name>
    <name type="common">Tubeworm</name>
    <dbReference type="NCBI Taxonomy" id="27915"/>
    <lineage>
        <taxon>Eukaryota</taxon>
        <taxon>Metazoa</taxon>
        <taxon>Spiralia</taxon>
        <taxon>Lophotrochozoa</taxon>
        <taxon>Annelida</taxon>
        <taxon>Polychaeta</taxon>
        <taxon>Sedentaria</taxon>
        <taxon>Canalipalpata</taxon>
        <taxon>Sabellida</taxon>
        <taxon>Siboglinidae</taxon>
        <taxon>Ridgeia</taxon>
    </lineage>
</organism>
<dbReference type="InterPro" id="IPR008979">
    <property type="entry name" value="Galactose-bd-like_sf"/>
</dbReference>
<name>A0AAD9JFL4_RIDPI</name>
<feature type="domain" description="Kringle" evidence="4">
    <location>
        <begin position="168"/>
        <end position="225"/>
    </location>
</feature>
<dbReference type="EMBL" id="JAODUO010002521">
    <property type="protein sequence ID" value="KAK2152024.1"/>
    <property type="molecule type" value="Genomic_DNA"/>
</dbReference>
<dbReference type="Proteomes" id="UP001209878">
    <property type="component" value="Unassembled WGS sequence"/>
</dbReference>